<comment type="caution">
    <text evidence="5">The sequence shown here is derived from an EMBL/GenBank/DDBJ whole genome shotgun (WGS) entry which is preliminary data.</text>
</comment>
<dbReference type="AlphaFoldDB" id="A0A226ETZ1"/>
<comment type="similarity">
    <text evidence="1">Belongs to the ACBP family.</text>
</comment>
<evidence type="ECO:0000259" key="4">
    <source>
        <dbReference type="PROSITE" id="PS51228"/>
    </source>
</evidence>
<dbReference type="GO" id="GO:0000062">
    <property type="term" value="F:fatty-acyl-CoA binding"/>
    <property type="evidence" value="ECO:0007669"/>
    <property type="project" value="InterPro"/>
</dbReference>
<accession>A0A226ETZ1</accession>
<keyword evidence="6" id="KW-1185">Reference proteome</keyword>
<evidence type="ECO:0000313" key="5">
    <source>
        <dbReference type="EMBL" id="OXA60989.1"/>
    </source>
</evidence>
<dbReference type="Proteomes" id="UP000198287">
    <property type="component" value="Unassembled WGS sequence"/>
</dbReference>
<dbReference type="STRING" id="158441.A0A226ETZ1"/>
<proteinExistence type="inferred from homology"/>
<dbReference type="EMBL" id="LNIX01000002">
    <property type="protein sequence ID" value="OXA60989.1"/>
    <property type="molecule type" value="Genomic_DNA"/>
</dbReference>
<dbReference type="PANTHER" id="PTHR23310">
    <property type="entry name" value="ACYL-COA-BINDING PROTEIN, ACBP"/>
    <property type="match status" value="1"/>
</dbReference>
<gene>
    <name evidence="5" type="ORF">Fcan01_04558</name>
</gene>
<dbReference type="InterPro" id="IPR035984">
    <property type="entry name" value="Acyl-CoA-binding_sf"/>
</dbReference>
<evidence type="ECO:0000256" key="2">
    <source>
        <dbReference type="ARBA" id="ARBA00023121"/>
    </source>
</evidence>
<dbReference type="InterPro" id="IPR000582">
    <property type="entry name" value="Acyl-CoA-binding_protein"/>
</dbReference>
<dbReference type="Gene3D" id="1.20.80.10">
    <property type="match status" value="1"/>
</dbReference>
<name>A0A226ETZ1_FOLCA</name>
<dbReference type="SUPFAM" id="SSF47027">
    <property type="entry name" value="Acyl-CoA binding protein"/>
    <property type="match status" value="1"/>
</dbReference>
<reference evidence="5 6" key="1">
    <citation type="submission" date="2015-12" db="EMBL/GenBank/DDBJ databases">
        <title>The genome of Folsomia candida.</title>
        <authorList>
            <person name="Faddeeva A."/>
            <person name="Derks M.F."/>
            <person name="Anvar Y."/>
            <person name="Smit S."/>
            <person name="Van Straalen N."/>
            <person name="Roelofs D."/>
        </authorList>
    </citation>
    <scope>NUCLEOTIDE SEQUENCE [LARGE SCALE GENOMIC DNA]</scope>
    <source>
        <strain evidence="5 6">VU population</strain>
        <tissue evidence="5">Whole body</tissue>
    </source>
</reference>
<keyword evidence="2" id="KW-0446">Lipid-binding</keyword>
<dbReference type="GO" id="GO:0006631">
    <property type="term" value="P:fatty acid metabolic process"/>
    <property type="evidence" value="ECO:0007669"/>
    <property type="project" value="TreeGrafter"/>
</dbReference>
<evidence type="ECO:0000313" key="6">
    <source>
        <dbReference type="Proteomes" id="UP000198287"/>
    </source>
</evidence>
<dbReference type="PROSITE" id="PS51228">
    <property type="entry name" value="ACB_2"/>
    <property type="match status" value="1"/>
</dbReference>
<dbReference type="InterPro" id="IPR014352">
    <property type="entry name" value="FERM/acyl-CoA-bd_prot_sf"/>
</dbReference>
<feature type="compositionally biased region" description="Low complexity" evidence="3">
    <location>
        <begin position="111"/>
        <end position="135"/>
    </location>
</feature>
<evidence type="ECO:0000256" key="3">
    <source>
        <dbReference type="SAM" id="MobiDB-lite"/>
    </source>
</evidence>
<organism evidence="5 6">
    <name type="scientific">Folsomia candida</name>
    <name type="common">Springtail</name>
    <dbReference type="NCBI Taxonomy" id="158441"/>
    <lineage>
        <taxon>Eukaryota</taxon>
        <taxon>Metazoa</taxon>
        <taxon>Ecdysozoa</taxon>
        <taxon>Arthropoda</taxon>
        <taxon>Hexapoda</taxon>
        <taxon>Collembola</taxon>
        <taxon>Entomobryomorpha</taxon>
        <taxon>Isotomoidea</taxon>
        <taxon>Isotomidae</taxon>
        <taxon>Proisotominae</taxon>
        <taxon>Folsomia</taxon>
    </lineage>
</organism>
<dbReference type="PANTHER" id="PTHR23310:SF62">
    <property type="entry name" value="ACYL-COA BINDING PROTEIN 1, ISOFORM A"/>
    <property type="match status" value="1"/>
</dbReference>
<protein>
    <submittedName>
        <fullName evidence="5">Acyl-CoA-binding protein</fullName>
    </submittedName>
</protein>
<dbReference type="OrthoDB" id="346910at2759"/>
<sequence>MDKVVKAEMEKEFRQALPKARMMMTKNVLSKEDLNKLYGLFQQATQGNCNDWKIFGSMNLVDLDSKAKFNAWVANRGLSKHEAMQRYASEVNILATKYAVVFPTSRSQFGSASSFSTSTTPSVSDVVDSDTPAAVGGAGGDDAAGDDDSITSDTSLL</sequence>
<feature type="domain" description="ACB" evidence="4">
    <location>
        <begin position="1"/>
        <end position="100"/>
    </location>
</feature>
<evidence type="ECO:0000256" key="1">
    <source>
        <dbReference type="ARBA" id="ARBA00005567"/>
    </source>
</evidence>
<feature type="region of interest" description="Disordered" evidence="3">
    <location>
        <begin position="108"/>
        <end position="157"/>
    </location>
</feature>
<dbReference type="Pfam" id="PF00887">
    <property type="entry name" value="ACBP"/>
    <property type="match status" value="1"/>
</dbReference>